<feature type="domain" description="ACB" evidence="2">
    <location>
        <begin position="5"/>
        <end position="103"/>
    </location>
</feature>
<dbReference type="PANTHER" id="PTHR23310:SF133">
    <property type="entry name" value="COA BINDING PROTEIN, PUTATIVE (AFU_ORTHOLOGUE AFUA_1G12300)-RELATED"/>
    <property type="match status" value="1"/>
</dbReference>
<dbReference type="Pfam" id="PF00887">
    <property type="entry name" value="ACBP"/>
    <property type="match status" value="1"/>
</dbReference>
<protein>
    <submittedName>
        <fullName evidence="3">Acyl-CoA binding protein</fullName>
    </submittedName>
</protein>
<reference evidence="3 4" key="1">
    <citation type="journal article" date="2016" name="Proc. Natl. Acad. Sci. U.S.A.">
        <title>Comparative genomics of biotechnologically important yeasts.</title>
        <authorList>
            <person name="Riley R."/>
            <person name="Haridas S."/>
            <person name="Wolfe K.H."/>
            <person name="Lopes M.R."/>
            <person name="Hittinger C.T."/>
            <person name="Goeker M."/>
            <person name="Salamov A.A."/>
            <person name="Wisecaver J.H."/>
            <person name="Long T.M."/>
            <person name="Calvey C.H."/>
            <person name="Aerts A.L."/>
            <person name="Barry K.W."/>
            <person name="Choi C."/>
            <person name="Clum A."/>
            <person name="Coughlan A.Y."/>
            <person name="Deshpande S."/>
            <person name="Douglass A.P."/>
            <person name="Hanson S.J."/>
            <person name="Klenk H.-P."/>
            <person name="LaButti K.M."/>
            <person name="Lapidus A."/>
            <person name="Lindquist E.A."/>
            <person name="Lipzen A.M."/>
            <person name="Meier-Kolthoff J.P."/>
            <person name="Ohm R.A."/>
            <person name="Otillar R.P."/>
            <person name="Pangilinan J.L."/>
            <person name="Peng Y."/>
            <person name="Rokas A."/>
            <person name="Rosa C.A."/>
            <person name="Scheuner C."/>
            <person name="Sibirny A.A."/>
            <person name="Slot J.C."/>
            <person name="Stielow J.B."/>
            <person name="Sun H."/>
            <person name="Kurtzman C.P."/>
            <person name="Blackwell M."/>
            <person name="Grigoriev I.V."/>
            <person name="Jeffries T.W."/>
        </authorList>
    </citation>
    <scope>NUCLEOTIDE SEQUENCE [LARGE SCALE GENOMIC DNA]</scope>
    <source>
        <strain evidence="4">ATCC 18201 / CBS 1600 / BCRC 20928 / JCM 3617 / NBRC 0987 / NRRL Y-1542</strain>
    </source>
</reference>
<gene>
    <name evidence="3" type="ORF">CYBJADRAFT_169442</name>
</gene>
<dbReference type="GO" id="GO:0006631">
    <property type="term" value="P:fatty acid metabolic process"/>
    <property type="evidence" value="ECO:0007669"/>
    <property type="project" value="TreeGrafter"/>
</dbReference>
<dbReference type="PROSITE" id="PS51228">
    <property type="entry name" value="ACB_2"/>
    <property type="match status" value="1"/>
</dbReference>
<dbReference type="InterPro" id="IPR014352">
    <property type="entry name" value="FERM/acyl-CoA-bd_prot_sf"/>
</dbReference>
<evidence type="ECO:0000313" key="3">
    <source>
        <dbReference type="EMBL" id="ODV71396.1"/>
    </source>
</evidence>
<dbReference type="Gene3D" id="1.20.80.10">
    <property type="match status" value="1"/>
</dbReference>
<evidence type="ECO:0000259" key="2">
    <source>
        <dbReference type="PROSITE" id="PS51228"/>
    </source>
</evidence>
<sequence length="286" mass="32429">MSDSIDRVFVKAISTIRALSTRTGAGSLPRPPVEARIMLYGLYKQATEGNVEGVMDRPLGSRPEDENAKRKWDAWKSEEGLSKTEAKRRYISYLIETMKTYATGSNDARELLSELEYLWDQIKDIDPTPTPPMTPRVASHYNTSQYNGSMYGSTAYISGGGGYDDLQSELRDVAIMKREVAMALRKVSLELEKVKKGKESKEWEGFKRMVRFLCNIIGGVLKRLLVDLMVVLMILKFIKFKQGLDLNLNSDGEVVHGLVNKSLLWIFKLLDKCNLIGWKKIHIDVL</sequence>
<evidence type="ECO:0000256" key="1">
    <source>
        <dbReference type="ARBA" id="ARBA00023121"/>
    </source>
</evidence>
<accession>A0A1E4RVX7</accession>
<dbReference type="EMBL" id="KV453941">
    <property type="protein sequence ID" value="ODV71396.1"/>
    <property type="molecule type" value="Genomic_DNA"/>
</dbReference>
<dbReference type="PANTHER" id="PTHR23310">
    <property type="entry name" value="ACYL-COA-BINDING PROTEIN, ACBP"/>
    <property type="match status" value="1"/>
</dbReference>
<dbReference type="AlphaFoldDB" id="A0A1E4RVX7"/>
<evidence type="ECO:0000313" key="4">
    <source>
        <dbReference type="Proteomes" id="UP000094389"/>
    </source>
</evidence>
<dbReference type="SUPFAM" id="SSF47027">
    <property type="entry name" value="Acyl-CoA binding protein"/>
    <property type="match status" value="1"/>
</dbReference>
<dbReference type="GO" id="GO:0000062">
    <property type="term" value="F:fatty-acyl-CoA binding"/>
    <property type="evidence" value="ECO:0007669"/>
    <property type="project" value="InterPro"/>
</dbReference>
<dbReference type="STRING" id="983966.A0A1E4RVX7"/>
<dbReference type="InterPro" id="IPR035984">
    <property type="entry name" value="Acyl-CoA-binding_sf"/>
</dbReference>
<dbReference type="Proteomes" id="UP000094389">
    <property type="component" value="Unassembled WGS sequence"/>
</dbReference>
<name>A0A1E4RVX7_CYBJN</name>
<dbReference type="OrthoDB" id="346910at2759"/>
<keyword evidence="1" id="KW-0446">Lipid-binding</keyword>
<dbReference type="InterPro" id="IPR000582">
    <property type="entry name" value="Acyl-CoA-binding_protein"/>
</dbReference>
<dbReference type="RefSeq" id="XP_020068435.1">
    <property type="nucleotide sequence ID" value="XM_020215773.1"/>
</dbReference>
<proteinExistence type="predicted"/>
<dbReference type="GeneID" id="30990169"/>
<keyword evidence="4" id="KW-1185">Reference proteome</keyword>
<organism evidence="3 4">
    <name type="scientific">Cyberlindnera jadinii (strain ATCC 18201 / CBS 1600 / BCRC 20928 / JCM 3617 / NBRC 0987 / NRRL Y-1542)</name>
    <name type="common">Torula yeast</name>
    <name type="synonym">Candida utilis</name>
    <dbReference type="NCBI Taxonomy" id="983966"/>
    <lineage>
        <taxon>Eukaryota</taxon>
        <taxon>Fungi</taxon>
        <taxon>Dikarya</taxon>
        <taxon>Ascomycota</taxon>
        <taxon>Saccharomycotina</taxon>
        <taxon>Saccharomycetes</taxon>
        <taxon>Phaffomycetales</taxon>
        <taxon>Phaffomycetaceae</taxon>
        <taxon>Cyberlindnera</taxon>
    </lineage>
</organism>